<dbReference type="AlphaFoldDB" id="A0A4Z0CAI6"/>
<comment type="caution">
    <text evidence="1">The sequence shown here is derived from an EMBL/GenBank/DDBJ whole genome shotgun (WGS) entry which is preliminary data.</text>
</comment>
<evidence type="ECO:0000313" key="1">
    <source>
        <dbReference type="EMBL" id="TFZ07912.1"/>
    </source>
</evidence>
<protein>
    <submittedName>
        <fullName evidence="1">Uncharacterized protein</fullName>
    </submittedName>
</protein>
<organism evidence="1 2">
    <name type="scientific">Ramlibacter humi</name>
    <dbReference type="NCBI Taxonomy" id="2530451"/>
    <lineage>
        <taxon>Bacteria</taxon>
        <taxon>Pseudomonadati</taxon>
        <taxon>Pseudomonadota</taxon>
        <taxon>Betaproteobacteria</taxon>
        <taxon>Burkholderiales</taxon>
        <taxon>Comamonadaceae</taxon>
        <taxon>Ramlibacter</taxon>
    </lineage>
</organism>
<proteinExistence type="predicted"/>
<sequence>MSAKQASRDFAQGRPRKLQRIKQPIALAIVQSIPPRNHVARAHALRAASSAAGAHIRSRGAQRRADKVALARAVRQLDW</sequence>
<reference evidence="1 2" key="1">
    <citation type="submission" date="2019-03" db="EMBL/GenBank/DDBJ databases">
        <title>Ramlibacter sp. 18x22-1, whole genome shotgun sequence.</title>
        <authorList>
            <person name="Zhang X."/>
            <person name="Feng G."/>
            <person name="Zhu H."/>
        </authorList>
    </citation>
    <scope>NUCLEOTIDE SEQUENCE [LARGE SCALE GENOMIC DNA]</scope>
    <source>
        <strain evidence="1 2">18x22-1</strain>
    </source>
</reference>
<dbReference type="RefSeq" id="WP_135247850.1">
    <property type="nucleotide sequence ID" value="NZ_SMLK01000001.1"/>
</dbReference>
<gene>
    <name evidence="1" type="ORF">EZ216_01745</name>
</gene>
<evidence type="ECO:0000313" key="2">
    <source>
        <dbReference type="Proteomes" id="UP000297839"/>
    </source>
</evidence>
<name>A0A4Z0CAI6_9BURK</name>
<dbReference type="OrthoDB" id="8796207at2"/>
<dbReference type="Proteomes" id="UP000297839">
    <property type="component" value="Unassembled WGS sequence"/>
</dbReference>
<accession>A0A4Z0CAI6</accession>
<dbReference type="EMBL" id="SMLK01000001">
    <property type="protein sequence ID" value="TFZ07912.1"/>
    <property type="molecule type" value="Genomic_DNA"/>
</dbReference>
<keyword evidence="2" id="KW-1185">Reference proteome</keyword>